<dbReference type="InterPro" id="IPR041872">
    <property type="entry name" value="Anticodon_Met"/>
</dbReference>
<evidence type="ECO:0000256" key="10">
    <source>
        <dbReference type="ARBA" id="ARBA00047364"/>
    </source>
</evidence>
<name>A0A2M7XDB7_9BACT</name>
<dbReference type="Proteomes" id="UP000229385">
    <property type="component" value="Unassembled WGS sequence"/>
</dbReference>
<keyword evidence="4 11" id="KW-0436">Ligase</keyword>
<dbReference type="CDD" id="cd00814">
    <property type="entry name" value="MetRS_core"/>
    <property type="match status" value="1"/>
</dbReference>
<proteinExistence type="inferred from homology"/>
<evidence type="ECO:0000313" key="14">
    <source>
        <dbReference type="Proteomes" id="UP000229385"/>
    </source>
</evidence>
<dbReference type="PRINTS" id="PR01041">
    <property type="entry name" value="TRNASYNTHMET"/>
</dbReference>
<evidence type="ECO:0000256" key="8">
    <source>
        <dbReference type="ARBA" id="ARBA00023146"/>
    </source>
</evidence>
<dbReference type="EMBL" id="PFWU01000017">
    <property type="protein sequence ID" value="PJA45877.1"/>
    <property type="molecule type" value="Genomic_DNA"/>
</dbReference>
<dbReference type="EC" id="6.1.1.10" evidence="2"/>
<dbReference type="Gene3D" id="2.170.220.10">
    <property type="match status" value="1"/>
</dbReference>
<organism evidence="13 14">
    <name type="scientific">Candidatus Uhrbacteria bacterium CG_4_9_14_3_um_filter_50_9</name>
    <dbReference type="NCBI Taxonomy" id="1975035"/>
    <lineage>
        <taxon>Bacteria</taxon>
        <taxon>Candidatus Uhriibacteriota</taxon>
    </lineage>
</organism>
<comment type="caution">
    <text evidence="13">The sequence shown here is derived from an EMBL/GenBank/DDBJ whole genome shotgun (WGS) entry which is preliminary data.</text>
</comment>
<dbReference type="InterPro" id="IPR023457">
    <property type="entry name" value="Met-tRNA_synth_2"/>
</dbReference>
<sequence>MNEQRFYISTAIPYVNAKPHIGFALELIQTDAKLRYERLKRGDTNTFGLTGSDENSLKNVRAAEEAGEEIASFVERHAEEMRALGPLLDLSFNDFIRTREERHIKGAQKLWSACKPEDIYKKSYTGLYCVGCEQFYTEKEVPDGICPDHKKPLEKIEEENYFFKLSNYQEQLEELISSDTLRIIPESRKNEVLSFIRGGLEDFSVSRSQERARHWGVNVPLDDSQVMYVWFDALSNYITALGYADDEEMYKKFWVENENRSHVIGKGILRFHAVYWPAMLLSAGIPLPTELFVHGYITAEGEKMSKSIGNVIHPKALVDEYGVDAVRYYFLREIPSHGDGDYSHARMEERYAELANQLGNLVSRVAAMSESYFGGVLSDVDRDWSKEEAVLEAHMKEYDFKAYLDAVFEVVHEANEIVDKKAPFKLVKEDEVAAKQVLSEIADQIRFIGRALKPIIPQTATAILERYGKIIQKGEALFPRRDNV</sequence>
<evidence type="ECO:0000256" key="3">
    <source>
        <dbReference type="ARBA" id="ARBA00018753"/>
    </source>
</evidence>
<evidence type="ECO:0000256" key="6">
    <source>
        <dbReference type="ARBA" id="ARBA00022840"/>
    </source>
</evidence>
<dbReference type="GO" id="GO:0004825">
    <property type="term" value="F:methionine-tRNA ligase activity"/>
    <property type="evidence" value="ECO:0007669"/>
    <property type="project" value="UniProtKB-EC"/>
</dbReference>
<evidence type="ECO:0000256" key="5">
    <source>
        <dbReference type="ARBA" id="ARBA00022741"/>
    </source>
</evidence>
<evidence type="ECO:0000256" key="7">
    <source>
        <dbReference type="ARBA" id="ARBA00022917"/>
    </source>
</evidence>
<evidence type="ECO:0000256" key="2">
    <source>
        <dbReference type="ARBA" id="ARBA00012838"/>
    </source>
</evidence>
<dbReference type="PANTHER" id="PTHR43326:SF1">
    <property type="entry name" value="METHIONINE--TRNA LIGASE, MITOCHONDRIAL"/>
    <property type="match status" value="1"/>
</dbReference>
<dbReference type="NCBIfam" id="TIGR00398">
    <property type="entry name" value="metG"/>
    <property type="match status" value="1"/>
</dbReference>
<dbReference type="FunFam" id="2.170.220.10:FF:000001">
    <property type="entry name" value="methionine--tRNA ligase, mitochondrial"/>
    <property type="match status" value="1"/>
</dbReference>
<dbReference type="SUPFAM" id="SSF52374">
    <property type="entry name" value="Nucleotidylyl transferase"/>
    <property type="match status" value="1"/>
</dbReference>
<comment type="catalytic activity">
    <reaction evidence="10">
        <text>tRNA(Met) + L-methionine + ATP = L-methionyl-tRNA(Met) + AMP + diphosphate</text>
        <dbReference type="Rhea" id="RHEA:13481"/>
        <dbReference type="Rhea" id="RHEA-COMP:9667"/>
        <dbReference type="Rhea" id="RHEA-COMP:9698"/>
        <dbReference type="ChEBI" id="CHEBI:30616"/>
        <dbReference type="ChEBI" id="CHEBI:33019"/>
        <dbReference type="ChEBI" id="CHEBI:57844"/>
        <dbReference type="ChEBI" id="CHEBI:78442"/>
        <dbReference type="ChEBI" id="CHEBI:78530"/>
        <dbReference type="ChEBI" id="CHEBI:456215"/>
        <dbReference type="EC" id="6.1.1.10"/>
    </reaction>
</comment>
<evidence type="ECO:0000259" key="12">
    <source>
        <dbReference type="Pfam" id="PF09334"/>
    </source>
</evidence>
<evidence type="ECO:0000313" key="13">
    <source>
        <dbReference type="EMBL" id="PJA45877.1"/>
    </source>
</evidence>
<feature type="domain" description="Methionyl/Leucyl tRNA synthetase" evidence="12">
    <location>
        <begin position="7"/>
        <end position="365"/>
    </location>
</feature>
<keyword evidence="6 11" id="KW-0067">ATP-binding</keyword>
<dbReference type="SUPFAM" id="SSF47323">
    <property type="entry name" value="Anticodon-binding domain of a subclass of class I aminoacyl-tRNA synthetases"/>
    <property type="match status" value="1"/>
</dbReference>
<evidence type="ECO:0000256" key="11">
    <source>
        <dbReference type="RuleBase" id="RU363039"/>
    </source>
</evidence>
<keyword evidence="5 11" id="KW-0547">Nucleotide-binding</keyword>
<evidence type="ECO:0000256" key="4">
    <source>
        <dbReference type="ARBA" id="ARBA00022598"/>
    </source>
</evidence>
<dbReference type="Gene3D" id="3.40.50.620">
    <property type="entry name" value="HUPs"/>
    <property type="match status" value="1"/>
</dbReference>
<dbReference type="InterPro" id="IPR015413">
    <property type="entry name" value="Methionyl/Leucyl_tRNA_Synth"/>
</dbReference>
<keyword evidence="8 11" id="KW-0030">Aminoacyl-tRNA synthetase</keyword>
<dbReference type="GO" id="GO:0006431">
    <property type="term" value="P:methionyl-tRNA aminoacylation"/>
    <property type="evidence" value="ECO:0007669"/>
    <property type="project" value="InterPro"/>
</dbReference>
<gene>
    <name evidence="13" type="ORF">CO174_01420</name>
</gene>
<evidence type="ECO:0000256" key="9">
    <source>
        <dbReference type="ARBA" id="ARBA00030904"/>
    </source>
</evidence>
<dbReference type="Pfam" id="PF09334">
    <property type="entry name" value="tRNA-synt_1g"/>
    <property type="match status" value="1"/>
</dbReference>
<keyword evidence="7 11" id="KW-0648">Protein biosynthesis</keyword>
<dbReference type="InterPro" id="IPR009080">
    <property type="entry name" value="tRNAsynth_Ia_anticodon-bd"/>
</dbReference>
<comment type="function">
    <text evidence="1">Is required not only for elongation of protein synthesis but also for the initiation of all mRNA translation through initiator tRNA(fMet) aminoacylation.</text>
</comment>
<dbReference type="InterPro" id="IPR014729">
    <property type="entry name" value="Rossmann-like_a/b/a_fold"/>
</dbReference>
<evidence type="ECO:0000256" key="1">
    <source>
        <dbReference type="ARBA" id="ARBA00003314"/>
    </source>
</evidence>
<dbReference type="InterPro" id="IPR014758">
    <property type="entry name" value="Met-tRNA_synth"/>
</dbReference>
<protein>
    <recommendedName>
        <fullName evidence="3">Methionine--tRNA ligase</fullName>
        <ecNumber evidence="2">6.1.1.10</ecNumber>
    </recommendedName>
    <alternativeName>
        <fullName evidence="9">Methionyl-tRNA synthetase</fullName>
    </alternativeName>
</protein>
<dbReference type="AlphaFoldDB" id="A0A2M7XDB7"/>
<dbReference type="InterPro" id="IPR033911">
    <property type="entry name" value="MetRS_core"/>
</dbReference>
<dbReference type="CDD" id="cd07957">
    <property type="entry name" value="Anticodon_Ia_Met"/>
    <property type="match status" value="1"/>
</dbReference>
<reference evidence="14" key="1">
    <citation type="submission" date="2017-09" db="EMBL/GenBank/DDBJ databases">
        <title>Depth-based differentiation of microbial function through sediment-hosted aquifers and enrichment of novel symbionts in the deep terrestrial subsurface.</title>
        <authorList>
            <person name="Probst A.J."/>
            <person name="Ladd B."/>
            <person name="Jarett J.K."/>
            <person name="Geller-Mcgrath D.E."/>
            <person name="Sieber C.M.K."/>
            <person name="Emerson J.B."/>
            <person name="Anantharaman K."/>
            <person name="Thomas B.C."/>
            <person name="Malmstrom R."/>
            <person name="Stieglmeier M."/>
            <person name="Klingl A."/>
            <person name="Woyke T."/>
            <person name="Ryan C.M."/>
            <person name="Banfield J.F."/>
        </authorList>
    </citation>
    <scope>NUCLEOTIDE SEQUENCE [LARGE SCALE GENOMIC DNA]</scope>
</reference>
<dbReference type="GO" id="GO:0005524">
    <property type="term" value="F:ATP binding"/>
    <property type="evidence" value="ECO:0007669"/>
    <property type="project" value="UniProtKB-KW"/>
</dbReference>
<dbReference type="PANTHER" id="PTHR43326">
    <property type="entry name" value="METHIONYL-TRNA SYNTHETASE"/>
    <property type="match status" value="1"/>
</dbReference>
<comment type="similarity">
    <text evidence="11">Belongs to the class-I aminoacyl-tRNA synthetase family.</text>
</comment>
<accession>A0A2M7XDB7</accession>
<dbReference type="Gene3D" id="1.10.730.10">
    <property type="entry name" value="Isoleucyl-tRNA Synthetase, Domain 1"/>
    <property type="match status" value="1"/>
</dbReference>